<dbReference type="InterPro" id="IPR014729">
    <property type="entry name" value="Rossmann-like_a/b/a_fold"/>
</dbReference>
<keyword evidence="1" id="KW-0808">Transferase</keyword>
<evidence type="ECO:0000313" key="2">
    <source>
        <dbReference type="Proteomes" id="UP000005096"/>
    </source>
</evidence>
<dbReference type="SUPFAM" id="SSF52402">
    <property type="entry name" value="Adenine nucleotide alpha hydrolases-like"/>
    <property type="match status" value="1"/>
</dbReference>
<sequence>MRFCTRCVMPDTRPGIRFDDEGVCSACRAYERRKEIDWEKRYEELKALCDRHRNTGPFGYDCMIAVSGGKDSHFQTHVMKERMGMNPLLVTVEDNFPMTEAGKNNIRNISEAFGCEIIAIKPNIRAQKRLMRTMFEKHGKPTWYVDRLIYTYPLHMAVKFKIPLLVYGENISYEYGGHGAEETSSAREQISNGVAADIPVEELLDGVVSTKDLTLCQPPTEEEMNSIKPVYLSYFLPWNSYSNYLFAKSAGFHDLTHEWERKHNIENFDQVDSRAYTVHYWMKYPKFGHQIATDYASRFIRYGLMTREEAVERVRRHDHDLDPLAVRDFCAFCGYSEREFWGIVERFYNRDLFEKDRFGRWVLKHPVWEQQRVSDAR</sequence>
<dbReference type="STRING" id="584708.Apau_1812"/>
<dbReference type="RefSeq" id="WP_006301457.1">
    <property type="nucleotide sequence ID" value="NZ_CM001022.1"/>
</dbReference>
<dbReference type="InterPro" id="IPR020022">
    <property type="entry name" value="N-acetyl_sugar_amidoTrfase"/>
</dbReference>
<keyword evidence="2" id="KW-1185">Reference proteome</keyword>
<organism evidence="1 2">
    <name type="scientific">Aminomonas paucivorans DSM 12260</name>
    <dbReference type="NCBI Taxonomy" id="584708"/>
    <lineage>
        <taxon>Bacteria</taxon>
        <taxon>Thermotogati</taxon>
        <taxon>Synergistota</taxon>
        <taxon>Synergistia</taxon>
        <taxon>Synergistales</taxon>
        <taxon>Synergistaceae</taxon>
        <taxon>Aminomonas</taxon>
    </lineage>
</organism>
<dbReference type="eggNOG" id="COG0037">
    <property type="taxonomic scope" value="Bacteria"/>
</dbReference>
<dbReference type="Proteomes" id="UP000005096">
    <property type="component" value="Chromosome"/>
</dbReference>
<protein>
    <submittedName>
        <fullName evidence="1">N-acetyl sugar amidotransferase</fullName>
    </submittedName>
</protein>
<dbReference type="HOGENOM" id="CLU_056004_1_0_0"/>
<name>E3CVX3_9BACT</name>
<dbReference type="GO" id="GO:0016740">
    <property type="term" value="F:transferase activity"/>
    <property type="evidence" value="ECO:0007669"/>
    <property type="project" value="UniProtKB-KW"/>
</dbReference>
<proteinExistence type="predicted"/>
<gene>
    <name evidence="1" type="ORF">Apau_1812</name>
</gene>
<dbReference type="NCBIfam" id="TIGR03573">
    <property type="entry name" value="WbuX"/>
    <property type="match status" value="1"/>
</dbReference>
<dbReference type="AlphaFoldDB" id="E3CVX3"/>
<evidence type="ECO:0000313" key="1">
    <source>
        <dbReference type="EMBL" id="EFQ24228.1"/>
    </source>
</evidence>
<dbReference type="OrthoDB" id="702at2"/>
<reference evidence="1 2" key="1">
    <citation type="journal article" date="2010" name="Stand. Genomic Sci.">
        <title>Non-contiguous finished genome sequence of Aminomonas paucivorans type strain (GLU-3).</title>
        <authorList>
            <person name="Pitluck S."/>
            <person name="Yasawong M."/>
            <person name="Held B."/>
            <person name="Lapidus A."/>
            <person name="Nolan M."/>
            <person name="Copeland A."/>
            <person name="Lucas S."/>
            <person name="Del Rio T.G."/>
            <person name="Tice H."/>
            <person name="Cheng J.F."/>
            <person name="Chertkov O."/>
            <person name="Goodwin L."/>
            <person name="Tapia R."/>
            <person name="Han C."/>
            <person name="Liolios K."/>
            <person name="Ivanova N."/>
            <person name="Mavromatis K."/>
            <person name="Ovchinnikova G."/>
            <person name="Pati A."/>
            <person name="Chen A."/>
            <person name="Palaniappan K."/>
            <person name="Land M."/>
            <person name="Hauser L."/>
            <person name="Chang Y.J."/>
            <person name="Jeffries C.D."/>
            <person name="Pukall R."/>
            <person name="Spring S."/>
            <person name="Rohde M."/>
            <person name="Sikorski J."/>
            <person name="Goker M."/>
            <person name="Woyke T."/>
            <person name="Bristow J."/>
            <person name="Eisen J.A."/>
            <person name="Markowitz V."/>
            <person name="Hugenholtz P."/>
            <person name="Kyrpides N.C."/>
            <person name="Klenk H.P."/>
        </authorList>
    </citation>
    <scope>NUCLEOTIDE SEQUENCE [LARGE SCALE GENOMIC DNA]</scope>
    <source>
        <strain evidence="1 2">DSM 12260</strain>
    </source>
</reference>
<accession>E3CVX3</accession>
<dbReference type="PaxDb" id="584708-Apau_1812"/>
<dbReference type="EMBL" id="CM001022">
    <property type="protein sequence ID" value="EFQ24228.1"/>
    <property type="molecule type" value="Genomic_DNA"/>
</dbReference>
<dbReference type="Gene3D" id="3.40.50.620">
    <property type="entry name" value="HUPs"/>
    <property type="match status" value="1"/>
</dbReference>